<sequence length="98" mass="11735">MKTIFCCKQFDFKKFWLKETKNILLKKIQQINKAKTFLSLCFSCPLSNFIKSAVLIWVFSLKVLTWFTFYPKKKFGGNICEKMFYMLNVRISNKQIII</sequence>
<proteinExistence type="predicted"/>
<name>X6LYN0_RETFI</name>
<dbReference type="AlphaFoldDB" id="X6LYN0"/>
<evidence type="ECO:0000313" key="1">
    <source>
        <dbReference type="EMBL" id="ETO06441.1"/>
    </source>
</evidence>
<dbReference type="Proteomes" id="UP000023152">
    <property type="component" value="Unassembled WGS sequence"/>
</dbReference>
<reference evidence="1 2" key="1">
    <citation type="journal article" date="2013" name="Curr. Biol.">
        <title>The Genome of the Foraminiferan Reticulomyxa filosa.</title>
        <authorList>
            <person name="Glockner G."/>
            <person name="Hulsmann N."/>
            <person name="Schleicher M."/>
            <person name="Noegel A.A."/>
            <person name="Eichinger L."/>
            <person name="Gallinger C."/>
            <person name="Pawlowski J."/>
            <person name="Sierra R."/>
            <person name="Euteneuer U."/>
            <person name="Pillet L."/>
            <person name="Moustafa A."/>
            <person name="Platzer M."/>
            <person name="Groth M."/>
            <person name="Szafranski K."/>
            <person name="Schliwa M."/>
        </authorList>
    </citation>
    <scope>NUCLEOTIDE SEQUENCE [LARGE SCALE GENOMIC DNA]</scope>
</reference>
<accession>X6LYN0</accession>
<dbReference type="EMBL" id="ASPP01027135">
    <property type="protein sequence ID" value="ETO06441.1"/>
    <property type="molecule type" value="Genomic_DNA"/>
</dbReference>
<gene>
    <name evidence="1" type="ORF">RFI_30951</name>
</gene>
<comment type="caution">
    <text evidence="1">The sequence shown here is derived from an EMBL/GenBank/DDBJ whole genome shotgun (WGS) entry which is preliminary data.</text>
</comment>
<evidence type="ECO:0000313" key="2">
    <source>
        <dbReference type="Proteomes" id="UP000023152"/>
    </source>
</evidence>
<keyword evidence="2" id="KW-1185">Reference proteome</keyword>
<protein>
    <submittedName>
        <fullName evidence="1">Uncharacterized protein</fullName>
    </submittedName>
</protein>
<organism evidence="1 2">
    <name type="scientific">Reticulomyxa filosa</name>
    <dbReference type="NCBI Taxonomy" id="46433"/>
    <lineage>
        <taxon>Eukaryota</taxon>
        <taxon>Sar</taxon>
        <taxon>Rhizaria</taxon>
        <taxon>Retaria</taxon>
        <taxon>Foraminifera</taxon>
        <taxon>Monothalamids</taxon>
        <taxon>Reticulomyxidae</taxon>
        <taxon>Reticulomyxa</taxon>
    </lineage>
</organism>